<dbReference type="GO" id="GO:0004519">
    <property type="term" value="F:endonuclease activity"/>
    <property type="evidence" value="ECO:0007669"/>
    <property type="project" value="InterPro"/>
</dbReference>
<dbReference type="InterPro" id="IPR004860">
    <property type="entry name" value="LAGLIDADG_dom"/>
</dbReference>
<organism evidence="3">
    <name type="scientific">viral metagenome</name>
    <dbReference type="NCBI Taxonomy" id="1070528"/>
    <lineage>
        <taxon>unclassified sequences</taxon>
        <taxon>metagenomes</taxon>
        <taxon>organismal metagenomes</taxon>
    </lineage>
</organism>
<dbReference type="InterPro" id="IPR004042">
    <property type="entry name" value="Intein_endonuc_central"/>
</dbReference>
<dbReference type="SUPFAM" id="SSF51294">
    <property type="entry name" value="Hedgehog/intein (Hint) domain"/>
    <property type="match status" value="1"/>
</dbReference>
<dbReference type="InterPro" id="IPR035421">
    <property type="entry name" value="Terminase_6C"/>
</dbReference>
<keyword evidence="1" id="KW-1188">Viral release from host cell</keyword>
<dbReference type="Gene3D" id="3.10.28.10">
    <property type="entry name" value="Homing endonucleases"/>
    <property type="match status" value="1"/>
</dbReference>
<dbReference type="InterPro" id="IPR027434">
    <property type="entry name" value="Homing_endonucl"/>
</dbReference>
<dbReference type="Gene3D" id="3.40.50.300">
    <property type="entry name" value="P-loop containing nucleotide triphosphate hydrolases"/>
    <property type="match status" value="1"/>
</dbReference>
<dbReference type="SUPFAM" id="SSF55608">
    <property type="entry name" value="Homing endonucleases"/>
    <property type="match status" value="1"/>
</dbReference>
<dbReference type="NCBIfam" id="TIGR01630">
    <property type="entry name" value="psiM2_ORF9"/>
    <property type="match status" value="1"/>
</dbReference>
<evidence type="ECO:0000313" key="3">
    <source>
        <dbReference type="EMBL" id="QJA89641.1"/>
    </source>
</evidence>
<dbReference type="InterPro" id="IPR027417">
    <property type="entry name" value="P-loop_NTPase"/>
</dbReference>
<evidence type="ECO:0000259" key="2">
    <source>
        <dbReference type="PROSITE" id="PS50819"/>
    </source>
</evidence>
<dbReference type="Pfam" id="PF03237">
    <property type="entry name" value="Terminase_6N"/>
    <property type="match status" value="1"/>
</dbReference>
<protein>
    <submittedName>
        <fullName evidence="3">Putative terminase</fullName>
    </submittedName>
</protein>
<reference evidence="3" key="1">
    <citation type="submission" date="2020-03" db="EMBL/GenBank/DDBJ databases">
        <title>The deep terrestrial virosphere.</title>
        <authorList>
            <person name="Holmfeldt K."/>
            <person name="Nilsson E."/>
            <person name="Simone D."/>
            <person name="Lopez-Fernandez M."/>
            <person name="Wu X."/>
            <person name="de Brujin I."/>
            <person name="Lundin D."/>
            <person name="Andersson A."/>
            <person name="Bertilsson S."/>
            <person name="Dopson M."/>
        </authorList>
    </citation>
    <scope>NUCLEOTIDE SEQUENCE</scope>
    <source>
        <strain evidence="3">MM415B02521</strain>
    </source>
</reference>
<dbReference type="InterPro" id="IPR006517">
    <property type="entry name" value="Phage_terminase_lsu-like_C"/>
</dbReference>
<feature type="domain" description="DOD-type homing endonuclease" evidence="2">
    <location>
        <begin position="217"/>
        <end position="333"/>
    </location>
</feature>
<sequence>MQSANAELATALTPRMTEFIPYAPHPKQQAFMLLPHKEAMFGGAAGGGKALALDTPIPTPLGWSTMGDLQEGDEVFSERGEICRVIVAHPVAVEQEAYRVSFGNHDAIIANGKHEWLTYSSSELSQLSRRTLVFRAKRREKRPSRVSGRKSERFSASLIARNIANPPEVKAVPSGQLRTTSEIAGSVLTPTGRRNHAVRATGSLRTDERELALDPYLLGCWLGDGTSAAGAITTADPEIAGAYADKGFGVRKGSDRYRYGIHGLSPVLRKMGVLRNKHVPTVYLRASPGQRLALLQGLMDTDGCVCPSGSVEFTSTSQRLAQAAHELAVSLGHKAVISVGRATLYGKDCGPKYRIKWTPPEPVFRLIRKSSLQGPQQRRTTRLHYITSVERIAPTSMRCITVDNPTGMFLAGRGMIPTHNSDALLMAALQYVDIPRYSAIVFRRTFTELDLAGALMDRAKSWLVGSGATWKDSSHTWTFPSGATLTFGYLERDRDVDRYYSAEFQFIGFDELTQFSEKQYRTLFSRLRRPKKGPLSQVPLRMRSASNPGGTGHEWVKRWFVDNTKTKDRIFLPARLSDNPSLDQEAYIDSLNNLDQITRKQLLDGDWTAQQAGDMFNRDDFLIVDHAPKNTVWARRWDMASSKPKAGRDPDWTAGALVGLSDGVWYIADMKRLQGAPSQTEGTITEVAKTDPRGTRIRMEQEPGSSGVTVIDYFARKVLVGYDFEGKRSTGNKVLRAQAVASAVGRQNVKLIRGMWISDFLDEFEAFPHGSHDDQVDAVSGAFEDLKHAGPLKSWFRG</sequence>
<name>A0A6M3L8B6_9ZZZZ</name>
<evidence type="ECO:0000256" key="1">
    <source>
        <dbReference type="ARBA" id="ARBA00022612"/>
    </source>
</evidence>
<dbReference type="Pfam" id="PF14528">
    <property type="entry name" value="LAGLIDADG_3"/>
    <property type="match status" value="1"/>
</dbReference>
<accession>A0A6M3L8B6</accession>
<dbReference type="Pfam" id="PF17289">
    <property type="entry name" value="Terminase_6C"/>
    <property type="match status" value="1"/>
</dbReference>
<dbReference type="AlphaFoldDB" id="A0A6M3L8B6"/>
<gene>
    <name evidence="3" type="ORF">MM415B02521_0007</name>
</gene>
<dbReference type="EMBL" id="MT142858">
    <property type="protein sequence ID" value="QJA89641.1"/>
    <property type="molecule type" value="Genomic_DNA"/>
</dbReference>
<proteinExistence type="predicted"/>
<dbReference type="PROSITE" id="PS50819">
    <property type="entry name" value="INTEIN_ENDONUCLEASE"/>
    <property type="match status" value="1"/>
</dbReference>
<dbReference type="InterPro" id="IPR036844">
    <property type="entry name" value="Hint_dom_sf"/>
</dbReference>